<evidence type="ECO:0000313" key="3">
    <source>
        <dbReference type="EMBL" id="BAJ50222.1"/>
    </source>
</evidence>
<feature type="transmembrane region" description="Helical" evidence="2">
    <location>
        <begin position="74"/>
        <end position="99"/>
    </location>
</feature>
<protein>
    <recommendedName>
        <fullName evidence="5">Stage II sporulation protein M</fullName>
    </recommendedName>
</protein>
<evidence type="ECO:0008006" key="5">
    <source>
        <dbReference type="Google" id="ProtNLM"/>
    </source>
</evidence>
<keyword evidence="2" id="KW-1133">Transmembrane helix</keyword>
<evidence type="ECO:0000256" key="2">
    <source>
        <dbReference type="SAM" id="Phobius"/>
    </source>
</evidence>
<feature type="transmembrane region" description="Helical" evidence="2">
    <location>
        <begin position="212"/>
        <end position="233"/>
    </location>
</feature>
<evidence type="ECO:0000313" key="4">
    <source>
        <dbReference type="Proteomes" id="UP000008120"/>
    </source>
</evidence>
<name>E6P8G1_CALS0</name>
<dbReference type="KEGG" id="csu:CSUB_C0361"/>
<feature type="transmembrane region" description="Helical" evidence="2">
    <location>
        <begin position="119"/>
        <end position="146"/>
    </location>
</feature>
<feature type="compositionally biased region" description="Polar residues" evidence="1">
    <location>
        <begin position="11"/>
        <end position="25"/>
    </location>
</feature>
<organism evidence="3 4">
    <name type="scientific">Caldiarchaeum subterraneum</name>
    <dbReference type="NCBI Taxonomy" id="311458"/>
    <lineage>
        <taxon>Archaea</taxon>
        <taxon>Nitrososphaerota</taxon>
        <taxon>Candidatus Caldarchaeales</taxon>
        <taxon>Candidatus Caldarchaeaceae</taxon>
        <taxon>Candidatus Caldarchaeum</taxon>
    </lineage>
</organism>
<dbReference type="AlphaFoldDB" id="E6P8G1"/>
<dbReference type="Proteomes" id="UP000008120">
    <property type="component" value="Chromosome"/>
</dbReference>
<reference evidence="3 4" key="2">
    <citation type="journal article" date="2011" name="Nucleic Acids Res.">
        <title>Insights into the evolution of Archaea and eukaryotic protein modifier systems revealed by the genome of a novel archaeal group.</title>
        <authorList>
            <person name="Nunoura T."/>
            <person name="Takaki Y."/>
            <person name="Kakuta J."/>
            <person name="Nishi S."/>
            <person name="Sugahara J."/>
            <person name="Kazama H."/>
            <person name="Chee G."/>
            <person name="Hattori M."/>
            <person name="Kanai A."/>
            <person name="Atomi H."/>
            <person name="Takai K."/>
            <person name="Takami H."/>
        </authorList>
    </citation>
    <scope>NUCLEOTIDE SEQUENCE [LARGE SCALE GENOMIC DNA]</scope>
</reference>
<reference evidence="3 4" key="1">
    <citation type="journal article" date="2005" name="Environ. Microbiol.">
        <title>Genetic and functional properties of uncultivated thermophilic crenarchaeotes from a subsurface gold mine as revealed by analysis of genome fragments.</title>
        <authorList>
            <person name="Nunoura T."/>
            <person name="Hirayama H."/>
            <person name="Takami H."/>
            <person name="Oida H."/>
            <person name="Nishi S."/>
            <person name="Shimamura S."/>
            <person name="Suzuki Y."/>
            <person name="Inagaki F."/>
            <person name="Takai K."/>
            <person name="Nealson K.H."/>
            <person name="Horikoshi K."/>
        </authorList>
    </citation>
    <scope>NUCLEOTIDE SEQUENCE [LARGE SCALE GENOMIC DNA]</scope>
</reference>
<keyword evidence="2" id="KW-0472">Membrane</keyword>
<evidence type="ECO:0000256" key="1">
    <source>
        <dbReference type="SAM" id="MobiDB-lite"/>
    </source>
</evidence>
<gene>
    <name evidence="3" type="ORF">CSUB_C0361</name>
</gene>
<keyword evidence="2" id="KW-0812">Transmembrane</keyword>
<accession>E6P8G1</accession>
<proteinExistence type="predicted"/>
<dbReference type="BioCyc" id="CCAL311458:G131R-366-MONOMER"/>
<sequence>MRRTVSGPGGSSTKTQRRSPSTSVSEHARSLSAGAGPRHLGGPPPPIIHQPYIHRVLRLGRMLQGFKSFLLRRFLAALVATALLIGLLAAAALAPMPFVDAEALVNQFEEMLPRLTETPVMIFLNNLAASLLMMIPVLGMALAGLIVYNTGAVIGAFSAVSNVPVALLLLIPFITVYGFIEMLAYGFAVSQGFFLTTSAFKKQLRKEVRSLPYTVAVVVLLLLAGAVLEWILIRLGSALMT</sequence>
<feature type="region of interest" description="Disordered" evidence="1">
    <location>
        <begin position="1"/>
        <end position="42"/>
    </location>
</feature>
<dbReference type="EMBL" id="BA000048">
    <property type="protein sequence ID" value="BAJ50222.1"/>
    <property type="molecule type" value="Genomic_DNA"/>
</dbReference>